<dbReference type="Proteomes" id="UP000008311">
    <property type="component" value="Unassembled WGS sequence"/>
</dbReference>
<organism evidence="5 6">
    <name type="scientific">Ricinus communis</name>
    <name type="common">Castor bean</name>
    <dbReference type="NCBI Taxonomy" id="3988"/>
    <lineage>
        <taxon>Eukaryota</taxon>
        <taxon>Viridiplantae</taxon>
        <taxon>Streptophyta</taxon>
        <taxon>Embryophyta</taxon>
        <taxon>Tracheophyta</taxon>
        <taxon>Spermatophyta</taxon>
        <taxon>Magnoliopsida</taxon>
        <taxon>eudicotyledons</taxon>
        <taxon>Gunneridae</taxon>
        <taxon>Pentapetalae</taxon>
        <taxon>rosids</taxon>
        <taxon>fabids</taxon>
        <taxon>Malpighiales</taxon>
        <taxon>Euphorbiaceae</taxon>
        <taxon>Acalyphoideae</taxon>
        <taxon>Acalypheae</taxon>
        <taxon>Ricinus</taxon>
    </lineage>
</organism>
<reference evidence="6" key="1">
    <citation type="journal article" date="2010" name="Nat. Biotechnol.">
        <title>Draft genome sequence of the oilseed species Ricinus communis.</title>
        <authorList>
            <person name="Chan A.P."/>
            <person name="Crabtree J."/>
            <person name="Zhao Q."/>
            <person name="Lorenzi H."/>
            <person name="Orvis J."/>
            <person name="Puiu D."/>
            <person name="Melake-Berhan A."/>
            <person name="Jones K.M."/>
            <person name="Redman J."/>
            <person name="Chen G."/>
            <person name="Cahoon E.B."/>
            <person name="Gedil M."/>
            <person name="Stanke M."/>
            <person name="Haas B.J."/>
            <person name="Wortman J.R."/>
            <person name="Fraser-Liggett C.M."/>
            <person name="Ravel J."/>
            <person name="Rabinowicz P.D."/>
        </authorList>
    </citation>
    <scope>NUCLEOTIDE SEQUENCE [LARGE SCALE GENOMIC DNA]</scope>
    <source>
        <strain evidence="6">cv. Hale</strain>
    </source>
</reference>
<keyword evidence="6" id="KW-1185">Reference proteome</keyword>
<dbReference type="GO" id="GO:0005737">
    <property type="term" value="C:cytoplasm"/>
    <property type="evidence" value="ECO:0000318"/>
    <property type="project" value="GO_Central"/>
</dbReference>
<keyword evidence="3" id="KW-0597">Phosphoprotein</keyword>
<protein>
    <recommendedName>
        <fullName evidence="4">HPt domain-containing protein</fullName>
    </recommendedName>
</protein>
<sequence length="114" mass="12323">MPGISHLDQAATQELRNIMGNEFALLVQTFIRDSAQRIEAIRSAVTGVDADALRRAAHSFKGSAGNMGAPRLAELCRSLEELGRVGDATSAFPLIDELVIEYGAVERELTALLR</sequence>
<evidence type="ECO:0000313" key="6">
    <source>
        <dbReference type="Proteomes" id="UP000008311"/>
    </source>
</evidence>
<dbReference type="PROSITE" id="PS50894">
    <property type="entry name" value="HPT"/>
    <property type="match status" value="1"/>
</dbReference>
<keyword evidence="2" id="KW-0932">Cytokinin signaling pathway</keyword>
<dbReference type="CDD" id="cd00088">
    <property type="entry name" value="HPT"/>
    <property type="match status" value="1"/>
</dbReference>
<proteinExistence type="predicted"/>
<feature type="domain" description="HPt" evidence="4">
    <location>
        <begin position="19"/>
        <end position="114"/>
    </location>
</feature>
<dbReference type="InterPro" id="IPR036641">
    <property type="entry name" value="HPT_dom_sf"/>
</dbReference>
<gene>
    <name evidence="5" type="ORF">RCOM_0027300</name>
</gene>
<dbReference type="GO" id="GO:0009736">
    <property type="term" value="P:cytokinin-activated signaling pathway"/>
    <property type="evidence" value="ECO:0007669"/>
    <property type="project" value="UniProtKB-KW"/>
</dbReference>
<dbReference type="GO" id="GO:0005634">
    <property type="term" value="C:nucleus"/>
    <property type="evidence" value="ECO:0000318"/>
    <property type="project" value="GO_Central"/>
</dbReference>
<evidence type="ECO:0000256" key="2">
    <source>
        <dbReference type="ARBA" id="ARBA00022864"/>
    </source>
</evidence>
<accession>B9T9X9</accession>
<dbReference type="GO" id="GO:0009927">
    <property type="term" value="F:histidine phosphotransfer kinase activity"/>
    <property type="evidence" value="ECO:0000318"/>
    <property type="project" value="GO_Central"/>
</dbReference>
<dbReference type="Gene3D" id="1.20.120.160">
    <property type="entry name" value="HPT domain"/>
    <property type="match status" value="1"/>
</dbReference>
<dbReference type="AlphaFoldDB" id="B9T9X9"/>
<evidence type="ECO:0000256" key="1">
    <source>
        <dbReference type="ARBA" id="ARBA00004514"/>
    </source>
</evidence>
<evidence type="ECO:0000259" key="4">
    <source>
        <dbReference type="PROSITE" id="PS50894"/>
    </source>
</evidence>
<dbReference type="Pfam" id="PF01627">
    <property type="entry name" value="Hpt"/>
    <property type="match status" value="1"/>
</dbReference>
<evidence type="ECO:0000256" key="3">
    <source>
        <dbReference type="PROSITE-ProRule" id="PRU00110"/>
    </source>
</evidence>
<dbReference type="GO" id="GO:0005829">
    <property type="term" value="C:cytosol"/>
    <property type="evidence" value="ECO:0007669"/>
    <property type="project" value="UniProtKB-SubCell"/>
</dbReference>
<comment type="subcellular location">
    <subcellularLocation>
        <location evidence="1">Cytoplasm</location>
        <location evidence="1">Cytosol</location>
    </subcellularLocation>
</comment>
<name>B9T9X9_RICCO</name>
<dbReference type="InParanoid" id="B9T9X9"/>
<dbReference type="GO" id="GO:0000160">
    <property type="term" value="P:phosphorelay signal transduction system"/>
    <property type="evidence" value="ECO:0000318"/>
    <property type="project" value="GO_Central"/>
</dbReference>
<dbReference type="GO" id="GO:0043424">
    <property type="term" value="F:protein histidine kinase binding"/>
    <property type="evidence" value="ECO:0000318"/>
    <property type="project" value="GO_Central"/>
</dbReference>
<dbReference type="SMART" id="SM00073">
    <property type="entry name" value="HPT"/>
    <property type="match status" value="1"/>
</dbReference>
<dbReference type="EMBL" id="EQ975492">
    <property type="protein sequence ID" value="EEF27330.1"/>
    <property type="molecule type" value="Genomic_DNA"/>
</dbReference>
<dbReference type="InterPro" id="IPR008207">
    <property type="entry name" value="Sig_transdc_His_kin_Hpt_dom"/>
</dbReference>
<evidence type="ECO:0000313" key="5">
    <source>
        <dbReference type="EMBL" id="EEF27330.1"/>
    </source>
</evidence>
<feature type="modified residue" description="Phosphohistidine" evidence="3">
    <location>
        <position position="58"/>
    </location>
</feature>
<dbReference type="SUPFAM" id="SSF47226">
    <property type="entry name" value="Histidine-containing phosphotransfer domain, HPT domain"/>
    <property type="match status" value="1"/>
</dbReference>